<dbReference type="PROSITE" id="PS51900">
    <property type="entry name" value="CB"/>
    <property type="match status" value="1"/>
</dbReference>
<organism evidence="8 9">
    <name type="scientific">Bacillus pumilus</name>
    <name type="common">Bacillus mesentericus</name>
    <dbReference type="NCBI Taxonomy" id="1408"/>
    <lineage>
        <taxon>Bacteria</taxon>
        <taxon>Bacillati</taxon>
        <taxon>Bacillota</taxon>
        <taxon>Bacilli</taxon>
        <taxon>Bacillales</taxon>
        <taxon>Bacillaceae</taxon>
        <taxon>Bacillus</taxon>
    </lineage>
</organism>
<dbReference type="AlphaFoldDB" id="A0A2A5IFI2"/>
<keyword evidence="3 5" id="KW-0238">DNA-binding</keyword>
<evidence type="ECO:0000256" key="2">
    <source>
        <dbReference type="ARBA" id="ARBA00022908"/>
    </source>
</evidence>
<dbReference type="PANTHER" id="PTHR30349:SF64">
    <property type="entry name" value="PROPHAGE INTEGRASE INTD-RELATED"/>
    <property type="match status" value="1"/>
</dbReference>
<comment type="caution">
    <text evidence="8">The sequence shown here is derived from an EMBL/GenBank/DDBJ whole genome shotgun (WGS) entry which is preliminary data.</text>
</comment>
<dbReference type="Pfam" id="PF02899">
    <property type="entry name" value="Phage_int_SAM_1"/>
    <property type="match status" value="1"/>
</dbReference>
<dbReference type="OrthoDB" id="2399485at2"/>
<evidence type="ECO:0000313" key="9">
    <source>
        <dbReference type="Proteomes" id="UP000228754"/>
    </source>
</evidence>
<feature type="domain" description="Core-binding (CB)" evidence="7">
    <location>
        <begin position="34"/>
        <end position="118"/>
    </location>
</feature>
<keyword evidence="4" id="KW-0233">DNA recombination</keyword>
<name>A0A2A5IFI2_BACPU</name>
<evidence type="ECO:0000256" key="4">
    <source>
        <dbReference type="ARBA" id="ARBA00023172"/>
    </source>
</evidence>
<dbReference type="GO" id="GO:0003677">
    <property type="term" value="F:DNA binding"/>
    <property type="evidence" value="ECO:0007669"/>
    <property type="project" value="UniProtKB-UniRule"/>
</dbReference>
<dbReference type="InterPro" id="IPR050090">
    <property type="entry name" value="Tyrosine_recombinase_XerCD"/>
</dbReference>
<dbReference type="GO" id="GO:0006310">
    <property type="term" value="P:DNA recombination"/>
    <property type="evidence" value="ECO:0007669"/>
    <property type="project" value="UniProtKB-KW"/>
</dbReference>
<protein>
    <submittedName>
        <fullName evidence="8">Integrase</fullName>
    </submittedName>
</protein>
<evidence type="ECO:0000256" key="5">
    <source>
        <dbReference type="PROSITE-ProRule" id="PRU01248"/>
    </source>
</evidence>
<dbReference type="InterPro" id="IPR013762">
    <property type="entry name" value="Integrase-like_cat_sf"/>
</dbReference>
<dbReference type="Pfam" id="PF00589">
    <property type="entry name" value="Phage_integrase"/>
    <property type="match status" value="1"/>
</dbReference>
<dbReference type="InterPro" id="IPR002104">
    <property type="entry name" value="Integrase_catalytic"/>
</dbReference>
<evidence type="ECO:0000256" key="3">
    <source>
        <dbReference type="ARBA" id="ARBA00023125"/>
    </source>
</evidence>
<evidence type="ECO:0000259" key="7">
    <source>
        <dbReference type="PROSITE" id="PS51900"/>
    </source>
</evidence>
<evidence type="ECO:0000313" key="8">
    <source>
        <dbReference type="EMBL" id="PCK15511.1"/>
    </source>
</evidence>
<dbReference type="EMBL" id="NKHG01000221">
    <property type="protein sequence ID" value="PCK15511.1"/>
    <property type="molecule type" value="Genomic_DNA"/>
</dbReference>
<dbReference type="PANTHER" id="PTHR30349">
    <property type="entry name" value="PHAGE INTEGRASE-RELATED"/>
    <property type="match status" value="1"/>
</dbReference>
<proteinExistence type="inferred from homology"/>
<keyword evidence="2" id="KW-0229">DNA integration</keyword>
<dbReference type="InterPro" id="IPR044068">
    <property type="entry name" value="CB"/>
</dbReference>
<comment type="similarity">
    <text evidence="1">Belongs to the 'phage' integrase family.</text>
</comment>
<gene>
    <name evidence="8" type="ORF">CEY02_20560</name>
</gene>
<dbReference type="Proteomes" id="UP000228754">
    <property type="component" value="Unassembled WGS sequence"/>
</dbReference>
<dbReference type="InterPro" id="IPR004107">
    <property type="entry name" value="Integrase_SAM-like_N"/>
</dbReference>
<dbReference type="InterPro" id="IPR010998">
    <property type="entry name" value="Integrase_recombinase_N"/>
</dbReference>
<dbReference type="Gene3D" id="1.10.443.10">
    <property type="entry name" value="Intergrase catalytic core"/>
    <property type="match status" value="1"/>
</dbReference>
<dbReference type="InterPro" id="IPR011010">
    <property type="entry name" value="DNA_brk_join_enz"/>
</dbReference>
<dbReference type="Gene3D" id="1.10.150.130">
    <property type="match status" value="1"/>
</dbReference>
<evidence type="ECO:0000259" key="6">
    <source>
        <dbReference type="PROSITE" id="PS51898"/>
    </source>
</evidence>
<sequence length="360" mass="41597">MNTKAVPLKDYIVYNDIITYLKKIDDEGSVGNINNFSKVQRRHRLFETNTAVNYYGDIKQFFNYIRPNVGIEFLTPKDIEIDSMNLINYRNHLKEEGLANTTINRKLVSVKGLYKFLKSFKAYSSYIDLSQFDQTKKLKEISKNYGKTTQTEAERIADCMLLERENGLKKKLLTKFLIRTSFRIEYALTVRWMNIKPIDGELYKVEALNKGSYVASTGLHRNFLNELQQLKVESATENDLVFGGLTSRAYRESFNRALQRLGIPASRNLKPHSLKGVGIDIAYEESGNDLRAAMTQGNHKDPKTPMRYLSKNDNIENSAGILMDKKMDLTMIENASKHDFVNFFRNADRLTVQKFLDFVR</sequence>
<dbReference type="SUPFAM" id="SSF56349">
    <property type="entry name" value="DNA breaking-rejoining enzymes"/>
    <property type="match status" value="1"/>
</dbReference>
<reference evidence="8 9" key="1">
    <citation type="submission" date="2017-06" db="EMBL/GenBank/DDBJ databases">
        <title>Draft Genome Sequence of Bacillus sp Strain 36R Isolated from saline sediment at Atanasia, Sonora, Mexico.</title>
        <authorList>
            <person name="Sanchez Diaz R."/>
            <person name="Quiroz Macias M.E."/>
            <person name="Ibarra Gamez J.C."/>
            <person name="Enciso Ibarra J."/>
            <person name="Gomez Gil B."/>
            <person name="Galaviz Silva L."/>
        </authorList>
    </citation>
    <scope>NUCLEOTIDE SEQUENCE [LARGE SCALE GENOMIC DNA]</scope>
    <source>
        <strain evidence="8 9">36R_ATNSAL</strain>
    </source>
</reference>
<evidence type="ECO:0000256" key="1">
    <source>
        <dbReference type="ARBA" id="ARBA00008857"/>
    </source>
</evidence>
<dbReference type="GO" id="GO:0015074">
    <property type="term" value="P:DNA integration"/>
    <property type="evidence" value="ECO:0007669"/>
    <property type="project" value="UniProtKB-KW"/>
</dbReference>
<accession>A0A2A5IFI2</accession>
<feature type="domain" description="Tyr recombinase" evidence="6">
    <location>
        <begin position="143"/>
        <end position="322"/>
    </location>
</feature>
<dbReference type="PROSITE" id="PS51898">
    <property type="entry name" value="TYR_RECOMBINASE"/>
    <property type="match status" value="1"/>
</dbReference>